<name>R4PLK8_9BACT</name>
<dbReference type="AlphaFoldDB" id="R4PLK8"/>
<accession>R4PLK8</accession>
<dbReference type="KEGG" id="saal:L336_0801"/>
<evidence type="ECO:0000313" key="1">
    <source>
        <dbReference type="EMBL" id="AGL62503.1"/>
    </source>
</evidence>
<dbReference type="EMBL" id="CP005957">
    <property type="protein sequence ID" value="AGL62503.1"/>
    <property type="molecule type" value="Genomic_DNA"/>
</dbReference>
<dbReference type="Proteomes" id="UP000013893">
    <property type="component" value="Chromosome"/>
</dbReference>
<dbReference type="STRING" id="1332188.L336_0801"/>
<dbReference type="RefSeq" id="WP_015641953.1">
    <property type="nucleotide sequence ID" value="NC_021219.1"/>
</dbReference>
<gene>
    <name evidence="1" type="ORF">L336_0801</name>
</gene>
<keyword evidence="2" id="KW-1185">Reference proteome</keyword>
<sequence length="192" mass="21655">MTRQFERYRQPDESPSPEVFAAYVADKHELLQAIGKPIKRAPGNTMTEFFLPPGIDEWSQPDANGRVRLERSRHYSAAHKKIGNGAYTLLVLECDSVSNPDRTVESTRHMYWFMWTDSNGVFESQAMKYRTLSGPTSEVAMLDGRPSVITLTPSEPLSRTAEHVLVTPELFEGLHQRTAAFSADLVKRLASK</sequence>
<organism evidence="1 2">
    <name type="scientific">Candidatus Saccharimonas aalborgensis</name>
    <dbReference type="NCBI Taxonomy" id="1332188"/>
    <lineage>
        <taxon>Bacteria</taxon>
        <taxon>Candidatus Saccharimonadota</taxon>
        <taxon>Candidatus Saccharimonadia</taxon>
        <taxon>Candidatus Saccharimonadales</taxon>
        <taxon>Candidatus Saccharimonadaceae</taxon>
        <taxon>Candidatus Saccharimonas</taxon>
    </lineage>
</organism>
<proteinExistence type="predicted"/>
<dbReference type="HOGENOM" id="CLU_1412904_0_0_0"/>
<evidence type="ECO:0000313" key="2">
    <source>
        <dbReference type="Proteomes" id="UP000013893"/>
    </source>
</evidence>
<protein>
    <submittedName>
        <fullName evidence="1">Uncharacterized protein</fullName>
    </submittedName>
</protein>
<reference evidence="1 2" key="1">
    <citation type="journal article" date="2013" name="Nat. Biotechnol.">
        <title>Genome sequences of rare, uncultured bacteria obtained by differential coverage binning of multiple metagenomes.</title>
        <authorList>
            <person name="Albertsen M."/>
            <person name="Hugenholtz P."/>
            <person name="Skarshewski A."/>
            <person name="Nielsen K.L."/>
            <person name="Tyson G.W."/>
            <person name="Nielsen P.H."/>
        </authorList>
    </citation>
    <scope>NUCLEOTIDE SEQUENCE [LARGE SCALE GENOMIC DNA]</scope>
    <source>
        <strain evidence="1">TM71</strain>
    </source>
</reference>